<protein>
    <submittedName>
        <fullName evidence="3">Vegetative incompatibility protein HET-E-1</fullName>
    </submittedName>
</protein>
<evidence type="ECO:0000313" key="6">
    <source>
        <dbReference type="Proteomes" id="UP001302367"/>
    </source>
</evidence>
<dbReference type="InterPro" id="IPR010730">
    <property type="entry name" value="HET"/>
</dbReference>
<reference evidence="3 5" key="1">
    <citation type="submission" date="2015-10" db="EMBL/GenBank/DDBJ databases">
        <title>The cercosporin biosynthetic gene cluster was horizontally transferred to several fungal lineages and shown to be expanded in Cercospora beticola based on microsynteny with recipient genomes.</title>
        <authorList>
            <person name="De Jonge R."/>
            <person name="Ebert M.K."/>
            <person name="Suttle J.C."/>
            <person name="Jurick Ii W.M."/>
            <person name="Secor G.A."/>
            <person name="Thomma B.P."/>
            <person name="Van De Peer Y."/>
            <person name="Bolton M.D."/>
        </authorList>
    </citation>
    <scope>NUCLEOTIDE SEQUENCE [LARGE SCALE GENOMIC DNA]</scope>
    <source>
        <strain evidence="3 5">09-40</strain>
    </source>
</reference>
<dbReference type="PANTHER" id="PTHR10622">
    <property type="entry name" value="HET DOMAIN-CONTAINING PROTEIN"/>
    <property type="match status" value="1"/>
</dbReference>
<feature type="domain" description="Heterokaryon incompatibility" evidence="1">
    <location>
        <begin position="22"/>
        <end position="106"/>
    </location>
</feature>
<name>A0A2G5HXR2_CERBT</name>
<dbReference type="InterPro" id="IPR058525">
    <property type="entry name" value="DUF8212"/>
</dbReference>
<reference evidence="4 6" key="2">
    <citation type="submission" date="2023-09" db="EMBL/GenBank/DDBJ databases">
        <title>Complete-Gapless Cercospora beticola genome.</title>
        <authorList>
            <person name="Wyatt N.A."/>
            <person name="Spanner R.E."/>
            <person name="Bolton M.D."/>
        </authorList>
    </citation>
    <scope>NUCLEOTIDE SEQUENCE [LARGE SCALE GENOMIC DNA]</scope>
    <source>
        <strain evidence="4">Cb09-40</strain>
    </source>
</reference>
<dbReference type="Proteomes" id="UP000230605">
    <property type="component" value="Chromosome 2"/>
</dbReference>
<dbReference type="Pfam" id="PF06985">
    <property type="entry name" value="HET"/>
    <property type="match status" value="1"/>
</dbReference>
<dbReference type="AlphaFoldDB" id="A0A2G5HXR2"/>
<dbReference type="Pfam" id="PF26640">
    <property type="entry name" value="DUF8212"/>
    <property type="match status" value="1"/>
</dbReference>
<dbReference type="PANTHER" id="PTHR10622:SF12">
    <property type="entry name" value="HET DOMAIN-CONTAINING PROTEIN"/>
    <property type="match status" value="1"/>
</dbReference>
<accession>A0A2G5HXR2</accession>
<dbReference type="OrthoDB" id="3626827at2759"/>
<keyword evidence="6" id="KW-1185">Reference proteome</keyword>
<evidence type="ECO:0000259" key="2">
    <source>
        <dbReference type="Pfam" id="PF26640"/>
    </source>
</evidence>
<sequence length="577" mass="65626">MWLINTNTLELEEFFEPAIPSYAVLSHRWTKHETTFKDYKKGRKLDSPGHRKTMDFCAIAHSRGHPYAWIDTACIDKRSSSELSEAINSMYRWYQMSAECLVHLADVMYTDIPAPSGKLAERLHQQLCLSDWFTRGWTLQELIAPRCVLFFTQDWKLFGCKSTANRTINGFRANDTACMDLADELSSITSIPKELLTFQWPLEEYTIAARAKWLANRKVTRIEDQAYCALGLFGVNMGLLYGEGKRAWSRLQEEIVRNSHDESIFAWSMAYGSRAQPLLSSSPASFSAVSPTISTVYGLRPLYTITNQGLRWDLEPGSAIIGKLDLSRIPRFDSRSKPTLGDMRVLMLPLACLYENQPTSQEYLLLIELACGHYMRVPSRDTLRLPLPLADLIRRGKIAGPWRLGHVMTIIMHLRSDHSKGCTFAYNQLLMYQDLHLSVVQHFQTAINAAMYQLRRQPAIQYQLAESGLANFSNVSTVLECDDGTLQDMINVGSNEPPRPISSSQNNSGIQALERLRQLDGIVRMVNCLHGDCIRKGNYGFNREDKMREHMRQVHGYLYNARGDGGGPEIQIFKMNA</sequence>
<evidence type="ECO:0000313" key="4">
    <source>
        <dbReference type="EMBL" id="WPA98064.1"/>
    </source>
</evidence>
<evidence type="ECO:0000313" key="3">
    <source>
        <dbReference type="EMBL" id="PIA97318.1"/>
    </source>
</evidence>
<dbReference type="EMBL" id="CP134185">
    <property type="protein sequence ID" value="WPA98064.1"/>
    <property type="molecule type" value="Genomic_DNA"/>
</dbReference>
<dbReference type="Proteomes" id="UP001302367">
    <property type="component" value="Chromosome 2"/>
</dbReference>
<evidence type="ECO:0000313" key="5">
    <source>
        <dbReference type="Proteomes" id="UP000230605"/>
    </source>
</evidence>
<feature type="domain" description="DUF8212" evidence="2">
    <location>
        <begin position="246"/>
        <end position="274"/>
    </location>
</feature>
<proteinExistence type="predicted"/>
<organism evidence="3 5">
    <name type="scientific">Cercospora beticola</name>
    <name type="common">Sugarbeet leaf spot fungus</name>
    <dbReference type="NCBI Taxonomy" id="122368"/>
    <lineage>
        <taxon>Eukaryota</taxon>
        <taxon>Fungi</taxon>
        <taxon>Dikarya</taxon>
        <taxon>Ascomycota</taxon>
        <taxon>Pezizomycotina</taxon>
        <taxon>Dothideomycetes</taxon>
        <taxon>Dothideomycetidae</taxon>
        <taxon>Mycosphaerellales</taxon>
        <taxon>Mycosphaerellaceae</taxon>
        <taxon>Cercospora</taxon>
    </lineage>
</organism>
<dbReference type="EMBL" id="LKMD01000102">
    <property type="protein sequence ID" value="PIA97318.1"/>
    <property type="molecule type" value="Genomic_DNA"/>
</dbReference>
<gene>
    <name evidence="3" type="ORF">CB0940_05510</name>
    <name evidence="4" type="ORF">RHO25_002675</name>
</gene>
<evidence type="ECO:0000259" key="1">
    <source>
        <dbReference type="Pfam" id="PF06985"/>
    </source>
</evidence>